<sequence>MFCPKCGAQHNPGIKFCPRCGTPQPQVMNTAAPSGPTIPQTSAQAPQVPLPPRRDTAWQQPVSRQQYTATQQPAAPQYTTQRSAAPNSAMPTAAQTAQAIAKKSFNGKMKYLLIGAAALVMLFILGFLLLPGAKTTNSGNGEIGNTQSQSKSSSASPLKVTNLHSKQSTCTYGTEDTKCYIVTATVHNTSNEIYLGTPLLDYSFTATNNYGEKKSYTATNGDVHQRYDGVGLDIISGCMVATGAGDTCAFAPGEQREMTLYVPYNGNASNNFALTKFTSLVFNKVKGSDTIDTVQLSDIDFKDVSVKDYDTGGQILSFSLNNPTKHYWWDAAVNYSLKVDGKPYLSGNTTCVARKDATIKGVKPHGSFPCNGPNSLEKQIVPEGKISDIKITNLIAYIDKDAE</sequence>
<feature type="compositionally biased region" description="Low complexity" evidence="1">
    <location>
        <begin position="147"/>
        <end position="156"/>
    </location>
</feature>
<evidence type="ECO:0000259" key="3">
    <source>
        <dbReference type="Pfam" id="PF13240"/>
    </source>
</evidence>
<reference evidence="4 5" key="1">
    <citation type="journal article" date="2021" name="Environ. Microbiol.">
        <title>Genetic insights into the dark matter of the mammalian gut microbiota through targeted genome reconstruction.</title>
        <authorList>
            <person name="Lugli G.A."/>
            <person name="Alessandri G."/>
            <person name="Milani C."/>
            <person name="Viappiani A."/>
            <person name="Fontana F."/>
            <person name="Tarracchini C."/>
            <person name="Mancabelli L."/>
            <person name="Argentini C."/>
            <person name="Ruiz L."/>
            <person name="Margolles A."/>
            <person name="van Sinderen D."/>
            <person name="Turroni F."/>
            <person name="Ventura M."/>
        </authorList>
    </citation>
    <scope>NUCLEOTIDE SEQUENCE [LARGE SCALE GENOMIC DNA]</scope>
    <source>
        <strain evidence="4 5">LC6</strain>
    </source>
</reference>
<name>A0ABS5UY40_9BIFI</name>
<keyword evidence="5" id="KW-1185">Reference proteome</keyword>
<evidence type="ECO:0000313" key="4">
    <source>
        <dbReference type="EMBL" id="MBT1175616.1"/>
    </source>
</evidence>
<feature type="compositionally biased region" description="Low complexity" evidence="1">
    <location>
        <begin position="65"/>
        <end position="81"/>
    </location>
</feature>
<keyword evidence="2" id="KW-0472">Membrane</keyword>
<comment type="caution">
    <text evidence="4">The sequence shown here is derived from an EMBL/GenBank/DDBJ whole genome shotgun (WGS) entry which is preliminary data.</text>
</comment>
<accession>A0ABS5UY40</accession>
<feature type="domain" description="Zinc-ribbon" evidence="3">
    <location>
        <begin position="2"/>
        <end position="23"/>
    </location>
</feature>
<organism evidence="4 5">
    <name type="scientific">Bifidobacterium colobi</name>
    <dbReference type="NCBI Taxonomy" id="2809026"/>
    <lineage>
        <taxon>Bacteria</taxon>
        <taxon>Bacillati</taxon>
        <taxon>Actinomycetota</taxon>
        <taxon>Actinomycetes</taxon>
        <taxon>Bifidobacteriales</taxon>
        <taxon>Bifidobacteriaceae</taxon>
        <taxon>Bifidobacterium</taxon>
    </lineage>
</organism>
<dbReference type="Pfam" id="PF13240">
    <property type="entry name" value="Zn_Ribbon_1"/>
    <property type="match status" value="1"/>
</dbReference>
<dbReference type="InterPro" id="IPR026870">
    <property type="entry name" value="Zinc_ribbon_dom"/>
</dbReference>
<evidence type="ECO:0000256" key="1">
    <source>
        <dbReference type="SAM" id="MobiDB-lite"/>
    </source>
</evidence>
<proteinExistence type="predicted"/>
<keyword evidence="2" id="KW-1133">Transmembrane helix</keyword>
<dbReference type="EMBL" id="JAFEJU010000006">
    <property type="protein sequence ID" value="MBT1175616.1"/>
    <property type="molecule type" value="Genomic_DNA"/>
</dbReference>
<feature type="region of interest" description="Disordered" evidence="1">
    <location>
        <begin position="28"/>
        <end position="90"/>
    </location>
</feature>
<dbReference type="Proteomes" id="UP000711736">
    <property type="component" value="Unassembled WGS sequence"/>
</dbReference>
<dbReference type="RefSeq" id="WP_214376812.1">
    <property type="nucleotide sequence ID" value="NZ_JAFEJU010000006.1"/>
</dbReference>
<feature type="transmembrane region" description="Helical" evidence="2">
    <location>
        <begin position="111"/>
        <end position="130"/>
    </location>
</feature>
<protein>
    <submittedName>
        <fullName evidence="4">Zinc-ribbon domain-containing protein</fullName>
    </submittedName>
</protein>
<gene>
    <name evidence="4" type="ORF">JS530_08930</name>
</gene>
<evidence type="ECO:0000256" key="2">
    <source>
        <dbReference type="SAM" id="Phobius"/>
    </source>
</evidence>
<keyword evidence="2" id="KW-0812">Transmembrane</keyword>
<feature type="compositionally biased region" description="Polar residues" evidence="1">
    <location>
        <begin position="28"/>
        <end position="45"/>
    </location>
</feature>
<evidence type="ECO:0000313" key="5">
    <source>
        <dbReference type="Proteomes" id="UP000711736"/>
    </source>
</evidence>
<feature type="region of interest" description="Disordered" evidence="1">
    <location>
        <begin position="140"/>
        <end position="160"/>
    </location>
</feature>